<feature type="compositionally biased region" description="Basic and acidic residues" evidence="1">
    <location>
        <begin position="322"/>
        <end position="337"/>
    </location>
</feature>
<evidence type="ECO:0000313" key="3">
    <source>
        <dbReference type="Proteomes" id="UP000240883"/>
    </source>
</evidence>
<dbReference type="AlphaFoldDB" id="A0A2T2NDP9"/>
<accession>A0A2T2NDP9</accession>
<organism evidence="2 3">
    <name type="scientific">Corynespora cassiicola Philippines</name>
    <dbReference type="NCBI Taxonomy" id="1448308"/>
    <lineage>
        <taxon>Eukaryota</taxon>
        <taxon>Fungi</taxon>
        <taxon>Dikarya</taxon>
        <taxon>Ascomycota</taxon>
        <taxon>Pezizomycotina</taxon>
        <taxon>Dothideomycetes</taxon>
        <taxon>Pleosporomycetidae</taxon>
        <taxon>Pleosporales</taxon>
        <taxon>Corynesporascaceae</taxon>
        <taxon>Corynespora</taxon>
    </lineage>
</organism>
<proteinExistence type="predicted"/>
<reference evidence="2 3" key="1">
    <citation type="journal article" date="2018" name="Front. Microbiol.">
        <title>Genome-Wide Analysis of Corynespora cassiicola Leaf Fall Disease Putative Effectors.</title>
        <authorList>
            <person name="Lopez D."/>
            <person name="Ribeiro S."/>
            <person name="Label P."/>
            <person name="Fumanal B."/>
            <person name="Venisse J.S."/>
            <person name="Kohler A."/>
            <person name="de Oliveira R.R."/>
            <person name="Labutti K."/>
            <person name="Lipzen A."/>
            <person name="Lail K."/>
            <person name="Bauer D."/>
            <person name="Ohm R.A."/>
            <person name="Barry K.W."/>
            <person name="Spatafora J."/>
            <person name="Grigoriev I.V."/>
            <person name="Martin F.M."/>
            <person name="Pujade-Renaud V."/>
        </authorList>
    </citation>
    <scope>NUCLEOTIDE SEQUENCE [LARGE SCALE GENOMIC DNA]</scope>
    <source>
        <strain evidence="2 3">Philippines</strain>
    </source>
</reference>
<protein>
    <submittedName>
        <fullName evidence="2">Uncharacterized protein</fullName>
    </submittedName>
</protein>
<evidence type="ECO:0000256" key="1">
    <source>
        <dbReference type="SAM" id="MobiDB-lite"/>
    </source>
</evidence>
<feature type="region of interest" description="Disordered" evidence="1">
    <location>
        <begin position="320"/>
        <end position="345"/>
    </location>
</feature>
<name>A0A2T2NDP9_CORCC</name>
<dbReference type="Proteomes" id="UP000240883">
    <property type="component" value="Unassembled WGS sequence"/>
</dbReference>
<dbReference type="EMBL" id="KZ678139">
    <property type="protein sequence ID" value="PSN63564.1"/>
    <property type="molecule type" value="Genomic_DNA"/>
</dbReference>
<evidence type="ECO:0000313" key="2">
    <source>
        <dbReference type="EMBL" id="PSN63564.1"/>
    </source>
</evidence>
<gene>
    <name evidence="2" type="ORF">BS50DRAFT_590601</name>
</gene>
<sequence>MGTLFEVCWEDHHQRDGPKLKASVTDAELWSSWVHEGPRAVGSDPQRESHVSMLASAGSTPAQLGRKRGVKRESRRVCQACRLISRVQPGLYKAVSPLASSPFSSSSECSGFTLTSEDSSEVAFLLVENYNYDRSCWPSGRQGIFEPLPILRHCSWPAATLKKRAVISCSAGEDLPWRGLAWPAYGRVRSDATASTRPEQRAGRVSPVRCHVAWCFSSVAGPTQRPTTIGRESQIRNDAPAATMSLDSCWILPKGRLSLACRCFFSSRVPNASTRRLRRLRRVRAHCLRRSAFPLKQSPGRNCRMLTSRRVALLSQAANCQHRHEQQNRETEGKERVSQAGRHSRWPTGLTCCCTPCAPTTRLQSPRHPVSIRRRDYDSWGEARHSMAYTRVETMPTNAWAHDKAWMGSAPPRSTSMPRPTPSSATPLYINVSIVRFTDPLPKAGLAHRVAHNFFPPAPALEKSLLRRMITGCADPSPCAWSARLSPALYWGT</sequence>
<keyword evidence="3" id="KW-1185">Reference proteome</keyword>